<dbReference type="GO" id="GO:0005524">
    <property type="term" value="F:ATP binding"/>
    <property type="evidence" value="ECO:0007669"/>
    <property type="project" value="UniProtKB-UniRule"/>
</dbReference>
<accession>A0A497XS66</accession>
<dbReference type="CDD" id="cd10234">
    <property type="entry name" value="ASKHA_NBD_HSP70_DnaK-like"/>
    <property type="match status" value="1"/>
</dbReference>
<dbReference type="SUPFAM" id="SSF53067">
    <property type="entry name" value="Actin-like ATPase domain"/>
    <property type="match status" value="2"/>
</dbReference>
<dbReference type="Pfam" id="PF00012">
    <property type="entry name" value="HSP70"/>
    <property type="match status" value="1"/>
</dbReference>
<name>A0A497XS66_9AQUI</name>
<evidence type="ECO:0000313" key="12">
    <source>
        <dbReference type="EMBL" id="RLJ71124.1"/>
    </source>
</evidence>
<reference evidence="12 13" key="1">
    <citation type="submission" date="2018-10" db="EMBL/GenBank/DDBJ databases">
        <title>Genomic Encyclopedia of Archaeal and Bacterial Type Strains, Phase II (KMG-II): from individual species to whole genera.</title>
        <authorList>
            <person name="Goeker M."/>
        </authorList>
    </citation>
    <scope>NUCLEOTIDE SEQUENCE [LARGE SCALE GENOMIC DNA]</scope>
    <source>
        <strain evidence="12 13">DSM 16510</strain>
    </source>
</reference>
<feature type="coiled-coil region" evidence="10">
    <location>
        <begin position="507"/>
        <end position="583"/>
    </location>
</feature>
<dbReference type="PRINTS" id="PR00301">
    <property type="entry name" value="HEATSHOCK70"/>
</dbReference>
<dbReference type="NCBIfam" id="NF003520">
    <property type="entry name" value="PRK05183.1"/>
    <property type="match status" value="1"/>
</dbReference>
<dbReference type="SUPFAM" id="SSF100934">
    <property type="entry name" value="Heat shock protein 70kD (HSP70), C-terminal subdomain"/>
    <property type="match status" value="1"/>
</dbReference>
<sequence length="628" mass="68884">MAEKVLGIDLGTTNSVVAVIIGDEPQVIQNQEGARLTPSVVSWTKDKEILVGEPAKRRAVLDPENTIYESKRFIGRKYEEVKEEAKRVSYKVVADDKGDAAFDVPNAGKLVRPEEVGAHVLRKLKEAAEAYLGEKITKAVITVPAYFNERQRQATKDAGRIAGLEVLRILNEPTAAALAYGLDKKNDVKILVYDFGGGTFDVSILEGGDGVIEVKATSGDTHLGGANIDERIMEWLIGEFKKETGIDLKGDKTALQRLKEAAEQAKKELSFKLETEINLPFITIDPNSNQPLHLQKKLTRARLEEMIKDLIDRTMDIVKKALEDAKLKPQDIDDVVLVGGSTRIPLVQQRIKEFFGKEPHKGVNPDEVVAVGAAIQAGVLSGEVKEILLVDVTPLSLGVETYGGVMTTLIPRNTPIPYKKCEVFTTAADFQTEVEIHVLQGERPLAKDNKSLGKFFLTGIAPAPRGVPKIEVCFDIDADGILHVTAKDLGTGKEQSIKIQPSSGLTQEEIEKMVKEAEAHAEEDRKKKELIETKNQLDQLVYNLEKIVNENKDKLPEDTVKEAQEVVEEAKKVMQEAQSVEEIKTVMDKVLNVSSKVGSSIYEGAGKQAGEGDKKEGGDDVVDAKPVD</sequence>
<evidence type="ECO:0000256" key="6">
    <source>
        <dbReference type="ARBA" id="ARBA00023016"/>
    </source>
</evidence>
<dbReference type="PANTHER" id="PTHR19375">
    <property type="entry name" value="HEAT SHOCK PROTEIN 70KDA"/>
    <property type="match status" value="1"/>
</dbReference>
<evidence type="ECO:0000256" key="11">
    <source>
        <dbReference type="SAM" id="MobiDB-lite"/>
    </source>
</evidence>
<dbReference type="InterPro" id="IPR029048">
    <property type="entry name" value="HSP70_C_sf"/>
</dbReference>
<dbReference type="InterPro" id="IPR018181">
    <property type="entry name" value="Heat_shock_70_CS"/>
</dbReference>
<keyword evidence="5 8" id="KW-0067">ATP-binding</keyword>
<feature type="coiled-coil region" evidence="10">
    <location>
        <begin position="248"/>
        <end position="275"/>
    </location>
</feature>
<dbReference type="GO" id="GO:0140662">
    <property type="term" value="F:ATP-dependent protein folding chaperone"/>
    <property type="evidence" value="ECO:0007669"/>
    <property type="project" value="InterPro"/>
</dbReference>
<dbReference type="NCBIfam" id="NF001413">
    <property type="entry name" value="PRK00290.1"/>
    <property type="match status" value="1"/>
</dbReference>
<evidence type="ECO:0000256" key="9">
    <source>
        <dbReference type="RuleBase" id="RU003322"/>
    </source>
</evidence>
<dbReference type="Gene3D" id="3.30.420.40">
    <property type="match status" value="2"/>
</dbReference>
<dbReference type="InterPro" id="IPR043129">
    <property type="entry name" value="ATPase_NBD"/>
</dbReference>
<dbReference type="EMBL" id="RCCJ01000001">
    <property type="protein sequence ID" value="RLJ71124.1"/>
    <property type="molecule type" value="Genomic_DNA"/>
</dbReference>
<dbReference type="FunFam" id="1.20.1270.10:FF:000001">
    <property type="entry name" value="Molecular chaperone DnaK"/>
    <property type="match status" value="1"/>
</dbReference>
<dbReference type="NCBIfam" id="TIGR02350">
    <property type="entry name" value="prok_dnaK"/>
    <property type="match status" value="1"/>
</dbReference>
<keyword evidence="6 8" id="KW-0346">Stress response</keyword>
<comment type="caution">
    <text evidence="12">The sequence shown here is derived from an EMBL/GenBank/DDBJ whole genome shotgun (WGS) entry which is preliminary data.</text>
</comment>
<dbReference type="InterPro" id="IPR013126">
    <property type="entry name" value="Hsp_70_fam"/>
</dbReference>
<comment type="similarity">
    <text evidence="1 8 9">Belongs to the heat shock protein 70 family.</text>
</comment>
<dbReference type="Gene3D" id="1.20.1270.10">
    <property type="match status" value="1"/>
</dbReference>
<feature type="compositionally biased region" description="Basic and acidic residues" evidence="11">
    <location>
        <begin position="610"/>
        <end position="628"/>
    </location>
</feature>
<keyword evidence="13" id="KW-1185">Reference proteome</keyword>
<dbReference type="AlphaFoldDB" id="A0A497XS66"/>
<evidence type="ECO:0000313" key="13">
    <source>
        <dbReference type="Proteomes" id="UP000267841"/>
    </source>
</evidence>
<dbReference type="PROSITE" id="PS00297">
    <property type="entry name" value="HSP70_1"/>
    <property type="match status" value="1"/>
</dbReference>
<protein>
    <recommendedName>
        <fullName evidence="2 8">Chaperone protein DnaK</fullName>
    </recommendedName>
    <alternativeName>
        <fullName evidence="8">HSP70</fullName>
    </alternativeName>
    <alternativeName>
        <fullName evidence="8">Heat shock 70 kDa protein</fullName>
    </alternativeName>
    <alternativeName>
        <fullName evidence="8">Heat shock protein 70</fullName>
    </alternativeName>
</protein>
<evidence type="ECO:0000256" key="8">
    <source>
        <dbReference type="HAMAP-Rule" id="MF_00332"/>
    </source>
</evidence>
<keyword evidence="4 8" id="KW-0547">Nucleotide-binding</keyword>
<dbReference type="RefSeq" id="WP_121011999.1">
    <property type="nucleotide sequence ID" value="NZ_RCCJ01000001.1"/>
</dbReference>
<proteinExistence type="evidence at transcript level"/>
<feature type="region of interest" description="Disordered" evidence="11">
    <location>
        <begin position="601"/>
        <end position="628"/>
    </location>
</feature>
<evidence type="ECO:0000256" key="2">
    <source>
        <dbReference type="ARBA" id="ARBA00014415"/>
    </source>
</evidence>
<dbReference type="PROSITE" id="PS01036">
    <property type="entry name" value="HSP70_3"/>
    <property type="match status" value="1"/>
</dbReference>
<feature type="modified residue" description="Phosphothreonine; by autocatalysis" evidence="8">
    <location>
        <position position="199"/>
    </location>
</feature>
<dbReference type="InterPro" id="IPR012725">
    <property type="entry name" value="Chaperone_DnaK"/>
</dbReference>
<evidence type="ECO:0000256" key="10">
    <source>
        <dbReference type="SAM" id="Coils"/>
    </source>
</evidence>
<comment type="induction">
    <text evidence="8">By stress conditions e.g. heat shock.</text>
</comment>
<gene>
    <name evidence="8" type="primary">dnaK</name>
    <name evidence="12" type="ORF">BCF55_1420</name>
</gene>
<dbReference type="OrthoDB" id="9766019at2"/>
<dbReference type="GO" id="GO:0051082">
    <property type="term" value="F:unfolded protein binding"/>
    <property type="evidence" value="ECO:0007669"/>
    <property type="project" value="InterPro"/>
</dbReference>
<evidence type="ECO:0000256" key="7">
    <source>
        <dbReference type="ARBA" id="ARBA00023186"/>
    </source>
</evidence>
<dbReference type="FunFam" id="3.30.420.40:FF:000004">
    <property type="entry name" value="Molecular chaperone DnaK"/>
    <property type="match status" value="1"/>
</dbReference>
<evidence type="ECO:0000256" key="5">
    <source>
        <dbReference type="ARBA" id="ARBA00022840"/>
    </source>
</evidence>
<evidence type="ECO:0000256" key="4">
    <source>
        <dbReference type="ARBA" id="ARBA00022741"/>
    </source>
</evidence>
<keyword evidence="3 8" id="KW-0597">Phosphoprotein</keyword>
<keyword evidence="7 8" id="KW-0143">Chaperone</keyword>
<dbReference type="HAMAP" id="MF_00332">
    <property type="entry name" value="DnaK"/>
    <property type="match status" value="1"/>
</dbReference>
<evidence type="ECO:0000256" key="1">
    <source>
        <dbReference type="ARBA" id="ARBA00007381"/>
    </source>
</evidence>
<dbReference type="InterPro" id="IPR029047">
    <property type="entry name" value="HSP70_peptide-bd_sf"/>
</dbReference>
<dbReference type="Gene3D" id="3.90.640.10">
    <property type="entry name" value="Actin, Chain A, domain 4"/>
    <property type="match status" value="1"/>
</dbReference>
<evidence type="ECO:0000256" key="3">
    <source>
        <dbReference type="ARBA" id="ARBA00022553"/>
    </source>
</evidence>
<dbReference type="Proteomes" id="UP000267841">
    <property type="component" value="Unassembled WGS sequence"/>
</dbReference>
<dbReference type="SUPFAM" id="SSF100920">
    <property type="entry name" value="Heat shock protein 70kD (HSP70), peptide-binding domain"/>
    <property type="match status" value="1"/>
</dbReference>
<organism evidence="12 13">
    <name type="scientific">Hydrogenivirga caldilitoris</name>
    <dbReference type="NCBI Taxonomy" id="246264"/>
    <lineage>
        <taxon>Bacteria</taxon>
        <taxon>Pseudomonadati</taxon>
        <taxon>Aquificota</taxon>
        <taxon>Aquificia</taxon>
        <taxon>Aquificales</taxon>
        <taxon>Aquificaceae</taxon>
        <taxon>Hydrogenivirga</taxon>
    </lineage>
</organism>
<dbReference type="FunFam" id="3.90.640.10:FF:000003">
    <property type="entry name" value="Molecular chaperone DnaK"/>
    <property type="match status" value="1"/>
</dbReference>
<keyword evidence="10" id="KW-0175">Coiled coil</keyword>
<dbReference type="PROSITE" id="PS00329">
    <property type="entry name" value="HSP70_2"/>
    <property type="match status" value="1"/>
</dbReference>
<dbReference type="FunFam" id="2.60.34.10:FF:000014">
    <property type="entry name" value="Chaperone protein DnaK HSP70"/>
    <property type="match status" value="1"/>
</dbReference>
<dbReference type="Gene3D" id="2.60.34.10">
    <property type="entry name" value="Substrate Binding Domain Of DNAk, Chain A, domain 1"/>
    <property type="match status" value="1"/>
</dbReference>
<comment type="function">
    <text evidence="8">Acts as a chaperone.</text>
</comment>